<evidence type="ECO:0000313" key="2">
    <source>
        <dbReference type="EMBL" id="KAA3471012.1"/>
    </source>
</evidence>
<dbReference type="OrthoDB" id="1000633at2759"/>
<sequence length="99" mass="11634">MMLFGLTNAPATFCTHMNKILQPFLDRFVVFYLDEIVVYSNSFEEHVEHSRKVFQILREMRYISKRKSANLPNARYQGGKIQIDETKIRVIVGGNHQTR</sequence>
<keyword evidence="2" id="KW-0548">Nucleotidyltransferase</keyword>
<dbReference type="PANTHER" id="PTHR24559">
    <property type="entry name" value="TRANSPOSON TY3-I GAG-POL POLYPROTEIN"/>
    <property type="match status" value="1"/>
</dbReference>
<evidence type="ECO:0000259" key="1">
    <source>
        <dbReference type="Pfam" id="PF00078"/>
    </source>
</evidence>
<dbReference type="Gene3D" id="3.30.70.270">
    <property type="match status" value="1"/>
</dbReference>
<proteinExistence type="predicted"/>
<dbReference type="AlphaFoldDB" id="A0A5B6VPM6"/>
<feature type="domain" description="Reverse transcriptase" evidence="1">
    <location>
        <begin position="2"/>
        <end position="71"/>
    </location>
</feature>
<dbReference type="InterPro" id="IPR000477">
    <property type="entry name" value="RT_dom"/>
</dbReference>
<dbReference type="EMBL" id="SMMG02000006">
    <property type="protein sequence ID" value="KAA3471012.1"/>
    <property type="molecule type" value="Genomic_DNA"/>
</dbReference>
<keyword evidence="2" id="KW-0695">RNA-directed DNA polymerase</keyword>
<dbReference type="PANTHER" id="PTHR24559:SF436">
    <property type="entry name" value="RNA-DIRECTED DNA POLYMERASE HOMOLOG"/>
    <property type="match status" value="1"/>
</dbReference>
<organism evidence="2 3">
    <name type="scientific">Gossypium australe</name>
    <dbReference type="NCBI Taxonomy" id="47621"/>
    <lineage>
        <taxon>Eukaryota</taxon>
        <taxon>Viridiplantae</taxon>
        <taxon>Streptophyta</taxon>
        <taxon>Embryophyta</taxon>
        <taxon>Tracheophyta</taxon>
        <taxon>Spermatophyta</taxon>
        <taxon>Magnoliopsida</taxon>
        <taxon>eudicotyledons</taxon>
        <taxon>Gunneridae</taxon>
        <taxon>Pentapetalae</taxon>
        <taxon>rosids</taxon>
        <taxon>malvids</taxon>
        <taxon>Malvales</taxon>
        <taxon>Malvaceae</taxon>
        <taxon>Malvoideae</taxon>
        <taxon>Gossypium</taxon>
    </lineage>
</organism>
<protein>
    <submittedName>
        <fullName evidence="2">Reverse transcriptase</fullName>
    </submittedName>
</protein>
<dbReference type="Proteomes" id="UP000325315">
    <property type="component" value="Unassembled WGS sequence"/>
</dbReference>
<keyword evidence="3" id="KW-1185">Reference proteome</keyword>
<dbReference type="InterPro" id="IPR043128">
    <property type="entry name" value="Rev_trsase/Diguanyl_cyclase"/>
</dbReference>
<dbReference type="SUPFAM" id="SSF56672">
    <property type="entry name" value="DNA/RNA polymerases"/>
    <property type="match status" value="1"/>
</dbReference>
<name>A0A5B6VPM6_9ROSI</name>
<dbReference type="GO" id="GO:0003964">
    <property type="term" value="F:RNA-directed DNA polymerase activity"/>
    <property type="evidence" value="ECO:0007669"/>
    <property type="project" value="UniProtKB-KW"/>
</dbReference>
<comment type="caution">
    <text evidence="2">The sequence shown here is derived from an EMBL/GenBank/DDBJ whole genome shotgun (WGS) entry which is preliminary data.</text>
</comment>
<dbReference type="InterPro" id="IPR053134">
    <property type="entry name" value="RNA-dir_DNA_polymerase"/>
</dbReference>
<dbReference type="Pfam" id="PF00078">
    <property type="entry name" value="RVT_1"/>
    <property type="match status" value="1"/>
</dbReference>
<accession>A0A5B6VPM6</accession>
<reference evidence="3" key="1">
    <citation type="journal article" date="2019" name="Plant Biotechnol. J.">
        <title>Genome sequencing of the Australian wild diploid species Gossypium australe highlights disease resistance and delayed gland morphogenesis.</title>
        <authorList>
            <person name="Cai Y."/>
            <person name="Cai X."/>
            <person name="Wang Q."/>
            <person name="Wang P."/>
            <person name="Zhang Y."/>
            <person name="Cai C."/>
            <person name="Xu Y."/>
            <person name="Wang K."/>
            <person name="Zhou Z."/>
            <person name="Wang C."/>
            <person name="Geng S."/>
            <person name="Li B."/>
            <person name="Dong Q."/>
            <person name="Hou Y."/>
            <person name="Wang H."/>
            <person name="Ai P."/>
            <person name="Liu Z."/>
            <person name="Yi F."/>
            <person name="Sun M."/>
            <person name="An G."/>
            <person name="Cheng J."/>
            <person name="Zhang Y."/>
            <person name="Shi Q."/>
            <person name="Xie Y."/>
            <person name="Shi X."/>
            <person name="Chang Y."/>
            <person name="Huang F."/>
            <person name="Chen Y."/>
            <person name="Hong S."/>
            <person name="Mi L."/>
            <person name="Sun Q."/>
            <person name="Zhang L."/>
            <person name="Zhou B."/>
            <person name="Peng R."/>
            <person name="Zhang X."/>
            <person name="Liu F."/>
        </authorList>
    </citation>
    <scope>NUCLEOTIDE SEQUENCE [LARGE SCALE GENOMIC DNA]</scope>
    <source>
        <strain evidence="3">cv. PA1801</strain>
    </source>
</reference>
<gene>
    <name evidence="2" type="ORF">EPI10_016674</name>
</gene>
<keyword evidence="2" id="KW-0808">Transferase</keyword>
<evidence type="ECO:0000313" key="3">
    <source>
        <dbReference type="Proteomes" id="UP000325315"/>
    </source>
</evidence>
<dbReference type="InterPro" id="IPR043502">
    <property type="entry name" value="DNA/RNA_pol_sf"/>
</dbReference>